<evidence type="ECO:0000313" key="1">
    <source>
        <dbReference type="EMBL" id="QJH99654.1"/>
    </source>
</evidence>
<organism evidence="1">
    <name type="scientific">viral metagenome</name>
    <dbReference type="NCBI Taxonomy" id="1070528"/>
    <lineage>
        <taxon>unclassified sequences</taxon>
        <taxon>metagenomes</taxon>
        <taxon>organismal metagenomes</taxon>
    </lineage>
</organism>
<dbReference type="AlphaFoldDB" id="A0A6M3XNS2"/>
<name>A0A6M3XNS2_9ZZZZ</name>
<reference evidence="1" key="1">
    <citation type="submission" date="2020-03" db="EMBL/GenBank/DDBJ databases">
        <title>The deep terrestrial virosphere.</title>
        <authorList>
            <person name="Holmfeldt K."/>
            <person name="Nilsson E."/>
            <person name="Simone D."/>
            <person name="Lopez-Fernandez M."/>
            <person name="Wu X."/>
            <person name="de Brujin I."/>
            <person name="Lundin D."/>
            <person name="Andersson A."/>
            <person name="Bertilsson S."/>
            <person name="Dopson M."/>
        </authorList>
    </citation>
    <scope>NUCLEOTIDE SEQUENCE</scope>
    <source>
        <strain evidence="1">TM448B01641</strain>
    </source>
</reference>
<protein>
    <submittedName>
        <fullName evidence="1">Uncharacterized protein</fullName>
    </submittedName>
</protein>
<accession>A0A6M3XNS2</accession>
<dbReference type="EMBL" id="MT144801">
    <property type="protein sequence ID" value="QJH99654.1"/>
    <property type="molecule type" value="Genomic_DNA"/>
</dbReference>
<gene>
    <name evidence="1" type="ORF">TM448B01641_0002</name>
</gene>
<proteinExistence type="predicted"/>
<sequence>MISFKDLEREILKLKGEVKSIQNILRQMTTSKERIKVIKYKLDTSTGTANISTISTGEILEEITVKIETAFDGSAPTLRIYDGSEDLILTWETNLKETFLYAKKINKLYAAGNIFTLVLNQSNSTAGLGYVYLTIVNPK</sequence>